<protein>
    <submittedName>
        <fullName evidence="2">Uncharacterized protein</fullName>
    </submittedName>
</protein>
<feature type="coiled-coil region" evidence="1">
    <location>
        <begin position="73"/>
        <end position="104"/>
    </location>
</feature>
<keyword evidence="1" id="KW-0175">Coiled coil</keyword>
<dbReference type="Proteomes" id="UP001151760">
    <property type="component" value="Unassembled WGS sequence"/>
</dbReference>
<evidence type="ECO:0000256" key="1">
    <source>
        <dbReference type="SAM" id="Coils"/>
    </source>
</evidence>
<accession>A0ABQ5CQE7</accession>
<gene>
    <name evidence="2" type="ORF">Tco_0907364</name>
</gene>
<proteinExistence type="predicted"/>
<comment type="caution">
    <text evidence="2">The sequence shown here is derived from an EMBL/GenBank/DDBJ whole genome shotgun (WGS) entry which is preliminary data.</text>
</comment>
<reference evidence="2" key="1">
    <citation type="journal article" date="2022" name="Int. J. Mol. Sci.">
        <title>Draft Genome of Tanacetum Coccineum: Genomic Comparison of Closely Related Tanacetum-Family Plants.</title>
        <authorList>
            <person name="Yamashiro T."/>
            <person name="Shiraishi A."/>
            <person name="Nakayama K."/>
            <person name="Satake H."/>
        </authorList>
    </citation>
    <scope>NUCLEOTIDE SEQUENCE</scope>
</reference>
<reference evidence="2" key="2">
    <citation type="submission" date="2022-01" db="EMBL/GenBank/DDBJ databases">
        <authorList>
            <person name="Yamashiro T."/>
            <person name="Shiraishi A."/>
            <person name="Satake H."/>
            <person name="Nakayama K."/>
        </authorList>
    </citation>
    <scope>NUCLEOTIDE SEQUENCE</scope>
</reference>
<sequence length="141" mass="16267">MGKNSKIKEKIKGNYKMTYSDEGPSLNITKPLNKKEMTHEALEKDILKRITILQESRPIIETLKYSDQHKKLLDSVLMDKLKLDEEVEEAAKEVIRNYKTLREKIDLGVFVLSIHIKGKYDTHALDDTGSNINCNLCPFVF</sequence>
<dbReference type="EMBL" id="BQNB010014347">
    <property type="protein sequence ID" value="GJT27089.1"/>
    <property type="molecule type" value="Genomic_DNA"/>
</dbReference>
<evidence type="ECO:0000313" key="3">
    <source>
        <dbReference type="Proteomes" id="UP001151760"/>
    </source>
</evidence>
<organism evidence="2 3">
    <name type="scientific">Tanacetum coccineum</name>
    <dbReference type="NCBI Taxonomy" id="301880"/>
    <lineage>
        <taxon>Eukaryota</taxon>
        <taxon>Viridiplantae</taxon>
        <taxon>Streptophyta</taxon>
        <taxon>Embryophyta</taxon>
        <taxon>Tracheophyta</taxon>
        <taxon>Spermatophyta</taxon>
        <taxon>Magnoliopsida</taxon>
        <taxon>eudicotyledons</taxon>
        <taxon>Gunneridae</taxon>
        <taxon>Pentapetalae</taxon>
        <taxon>asterids</taxon>
        <taxon>campanulids</taxon>
        <taxon>Asterales</taxon>
        <taxon>Asteraceae</taxon>
        <taxon>Asteroideae</taxon>
        <taxon>Anthemideae</taxon>
        <taxon>Anthemidinae</taxon>
        <taxon>Tanacetum</taxon>
    </lineage>
</organism>
<keyword evidence="3" id="KW-1185">Reference proteome</keyword>
<name>A0ABQ5CQE7_9ASTR</name>
<evidence type="ECO:0000313" key="2">
    <source>
        <dbReference type="EMBL" id="GJT27089.1"/>
    </source>
</evidence>